<feature type="non-terminal residue" evidence="2">
    <location>
        <position position="1"/>
    </location>
</feature>
<evidence type="ECO:0000256" key="1">
    <source>
        <dbReference type="SAM" id="MobiDB-lite"/>
    </source>
</evidence>
<evidence type="ECO:0000313" key="2">
    <source>
        <dbReference type="EMBL" id="JAG13397.1"/>
    </source>
</evidence>
<dbReference type="AlphaFoldDB" id="A0A0A9WY44"/>
<gene>
    <name evidence="2" type="primary">leuS_18</name>
    <name evidence="2" type="ORF">CM83_103701</name>
</gene>
<dbReference type="EMBL" id="GBHO01030207">
    <property type="protein sequence ID" value="JAG13397.1"/>
    <property type="molecule type" value="Transcribed_RNA"/>
</dbReference>
<protein>
    <submittedName>
        <fullName evidence="2">Leucine--tRNA ligase</fullName>
    </submittedName>
</protein>
<feature type="region of interest" description="Disordered" evidence="1">
    <location>
        <begin position="85"/>
        <end position="129"/>
    </location>
</feature>
<organism evidence="2">
    <name type="scientific">Lygus hesperus</name>
    <name type="common">Western plant bug</name>
    <dbReference type="NCBI Taxonomy" id="30085"/>
    <lineage>
        <taxon>Eukaryota</taxon>
        <taxon>Metazoa</taxon>
        <taxon>Ecdysozoa</taxon>
        <taxon>Arthropoda</taxon>
        <taxon>Hexapoda</taxon>
        <taxon>Insecta</taxon>
        <taxon>Pterygota</taxon>
        <taxon>Neoptera</taxon>
        <taxon>Paraneoptera</taxon>
        <taxon>Hemiptera</taxon>
        <taxon>Heteroptera</taxon>
        <taxon>Panheteroptera</taxon>
        <taxon>Cimicomorpha</taxon>
        <taxon>Miridae</taxon>
        <taxon>Mirini</taxon>
        <taxon>Lygus</taxon>
    </lineage>
</organism>
<dbReference type="GO" id="GO:0016874">
    <property type="term" value="F:ligase activity"/>
    <property type="evidence" value="ECO:0007669"/>
    <property type="project" value="UniProtKB-KW"/>
</dbReference>
<keyword evidence="2" id="KW-0436">Ligase</keyword>
<reference evidence="2" key="1">
    <citation type="journal article" date="2014" name="PLoS ONE">
        <title>Transcriptome-Based Identification of ABC Transporters in the Western Tarnished Plant Bug Lygus hesperus.</title>
        <authorList>
            <person name="Hull J.J."/>
            <person name="Chaney K."/>
            <person name="Geib S.M."/>
            <person name="Fabrick J.A."/>
            <person name="Brent C.S."/>
            <person name="Walsh D."/>
            <person name="Lavine L.C."/>
        </authorList>
    </citation>
    <scope>NUCLEOTIDE SEQUENCE</scope>
</reference>
<name>A0A0A9WY44_LYGHE</name>
<sequence>LRASLVDLQQFVLAQTHRPGSQPSPTMATRSPTQKQLGKENLRPTKEYFTEEFLQRRKQQQFDMRRKAIENAYKTCFLPGATLQTVAQPPTATPQAEAAQPPPPAHNNKDPLPLWENGNSNQGPIRRTR</sequence>
<proteinExistence type="predicted"/>
<reference evidence="2" key="2">
    <citation type="submission" date="2014-07" db="EMBL/GenBank/DDBJ databases">
        <authorList>
            <person name="Hull J."/>
        </authorList>
    </citation>
    <scope>NUCLEOTIDE SEQUENCE</scope>
</reference>
<feature type="compositionally biased region" description="Low complexity" evidence="1">
    <location>
        <begin position="85"/>
        <end position="99"/>
    </location>
</feature>
<feature type="compositionally biased region" description="Polar residues" evidence="1">
    <location>
        <begin position="18"/>
        <end position="36"/>
    </location>
</feature>
<feature type="region of interest" description="Disordered" evidence="1">
    <location>
        <begin position="14"/>
        <end position="45"/>
    </location>
</feature>
<feature type="non-terminal residue" evidence="2">
    <location>
        <position position="129"/>
    </location>
</feature>
<accession>A0A0A9WY44</accession>